<feature type="transmembrane region" description="Helical" evidence="3">
    <location>
        <begin position="36"/>
        <end position="55"/>
    </location>
</feature>
<name>A0A1E5QAY3_9PROT</name>
<evidence type="ECO:0000313" key="6">
    <source>
        <dbReference type="Proteomes" id="UP000095347"/>
    </source>
</evidence>
<feature type="domain" description="GGDEF" evidence="4">
    <location>
        <begin position="244"/>
        <end position="374"/>
    </location>
</feature>
<protein>
    <recommendedName>
        <fullName evidence="1">diguanylate cyclase</fullName>
        <ecNumber evidence="1">2.7.7.65</ecNumber>
    </recommendedName>
</protein>
<dbReference type="CDD" id="cd01949">
    <property type="entry name" value="GGDEF"/>
    <property type="match status" value="1"/>
</dbReference>
<proteinExistence type="predicted"/>
<dbReference type="STRING" id="28181.BEN30_03600"/>
<comment type="catalytic activity">
    <reaction evidence="2">
        <text>2 GTP = 3',3'-c-di-GMP + 2 diphosphate</text>
        <dbReference type="Rhea" id="RHEA:24898"/>
        <dbReference type="ChEBI" id="CHEBI:33019"/>
        <dbReference type="ChEBI" id="CHEBI:37565"/>
        <dbReference type="ChEBI" id="CHEBI:58805"/>
        <dbReference type="EC" id="2.7.7.65"/>
    </reaction>
</comment>
<dbReference type="EMBL" id="MCGG01000008">
    <property type="protein sequence ID" value="OEJ69190.1"/>
    <property type="molecule type" value="Genomic_DNA"/>
</dbReference>
<dbReference type="Pfam" id="PF00990">
    <property type="entry name" value="GGDEF"/>
    <property type="match status" value="1"/>
</dbReference>
<reference evidence="6" key="1">
    <citation type="submission" date="2016-07" db="EMBL/GenBank/DDBJ databases">
        <authorList>
            <person name="Florea S."/>
            <person name="Webb J.S."/>
            <person name="Jaromczyk J."/>
            <person name="Schardl C.L."/>
        </authorList>
    </citation>
    <scope>NUCLEOTIDE SEQUENCE [LARGE SCALE GENOMIC DNA]</scope>
    <source>
        <strain evidence="6">MV-1</strain>
    </source>
</reference>
<keyword evidence="3" id="KW-1133">Transmembrane helix</keyword>
<dbReference type="NCBIfam" id="TIGR00254">
    <property type="entry name" value="GGDEF"/>
    <property type="match status" value="1"/>
</dbReference>
<dbReference type="AlphaFoldDB" id="A0A1E5QAY3"/>
<dbReference type="InterPro" id="IPR000160">
    <property type="entry name" value="GGDEF_dom"/>
</dbReference>
<comment type="caution">
    <text evidence="5">The sequence shown here is derived from an EMBL/GenBank/DDBJ whole genome shotgun (WGS) entry which is preliminary data.</text>
</comment>
<dbReference type="FunFam" id="3.30.70.270:FF:000001">
    <property type="entry name" value="Diguanylate cyclase domain protein"/>
    <property type="match status" value="1"/>
</dbReference>
<organism evidence="5 6">
    <name type="scientific">Magnetovibrio blakemorei</name>
    <dbReference type="NCBI Taxonomy" id="28181"/>
    <lineage>
        <taxon>Bacteria</taxon>
        <taxon>Pseudomonadati</taxon>
        <taxon>Pseudomonadota</taxon>
        <taxon>Alphaproteobacteria</taxon>
        <taxon>Rhodospirillales</taxon>
        <taxon>Magnetovibrionaceae</taxon>
        <taxon>Magnetovibrio</taxon>
    </lineage>
</organism>
<evidence type="ECO:0000256" key="1">
    <source>
        <dbReference type="ARBA" id="ARBA00012528"/>
    </source>
</evidence>
<feature type="transmembrane region" description="Helical" evidence="3">
    <location>
        <begin position="98"/>
        <end position="120"/>
    </location>
</feature>
<dbReference type="GO" id="GO:0052621">
    <property type="term" value="F:diguanylate cyclase activity"/>
    <property type="evidence" value="ECO:0007669"/>
    <property type="project" value="UniProtKB-EC"/>
</dbReference>
<dbReference type="Gene3D" id="3.30.70.270">
    <property type="match status" value="1"/>
</dbReference>
<evidence type="ECO:0000313" key="5">
    <source>
        <dbReference type="EMBL" id="OEJ69190.1"/>
    </source>
</evidence>
<evidence type="ECO:0000256" key="3">
    <source>
        <dbReference type="SAM" id="Phobius"/>
    </source>
</evidence>
<dbReference type="PROSITE" id="PS50887">
    <property type="entry name" value="GGDEF"/>
    <property type="match status" value="1"/>
</dbReference>
<dbReference type="EC" id="2.7.7.65" evidence="1"/>
<dbReference type="InterPro" id="IPR029787">
    <property type="entry name" value="Nucleotide_cyclase"/>
</dbReference>
<gene>
    <name evidence="5" type="ORF">BEN30_03600</name>
</gene>
<feature type="transmembrane region" description="Helical" evidence="3">
    <location>
        <begin position="186"/>
        <end position="208"/>
    </location>
</feature>
<keyword evidence="3" id="KW-0812">Transmembrane</keyword>
<feature type="transmembrane region" description="Helical" evidence="3">
    <location>
        <begin position="67"/>
        <end position="86"/>
    </location>
</feature>
<dbReference type="OrthoDB" id="9812260at2"/>
<dbReference type="InterPro" id="IPR050469">
    <property type="entry name" value="Diguanylate_Cyclase"/>
</dbReference>
<dbReference type="PANTHER" id="PTHR45138">
    <property type="entry name" value="REGULATORY COMPONENTS OF SENSORY TRANSDUCTION SYSTEM"/>
    <property type="match status" value="1"/>
</dbReference>
<dbReference type="Proteomes" id="UP000095347">
    <property type="component" value="Unassembled WGS sequence"/>
</dbReference>
<dbReference type="SUPFAM" id="SSF55073">
    <property type="entry name" value="Nucleotide cyclase"/>
    <property type="match status" value="1"/>
</dbReference>
<evidence type="ECO:0000259" key="4">
    <source>
        <dbReference type="PROSITE" id="PS50887"/>
    </source>
</evidence>
<evidence type="ECO:0000256" key="2">
    <source>
        <dbReference type="ARBA" id="ARBA00034247"/>
    </source>
</evidence>
<keyword evidence="6" id="KW-1185">Reference proteome</keyword>
<dbReference type="SMART" id="SM00267">
    <property type="entry name" value="GGDEF"/>
    <property type="match status" value="1"/>
</dbReference>
<dbReference type="PANTHER" id="PTHR45138:SF9">
    <property type="entry name" value="DIGUANYLATE CYCLASE DGCM-RELATED"/>
    <property type="match status" value="1"/>
</dbReference>
<keyword evidence="3" id="KW-0472">Membrane</keyword>
<feature type="transmembrane region" description="Helical" evidence="3">
    <location>
        <begin position="132"/>
        <end position="149"/>
    </location>
</feature>
<dbReference type="InterPro" id="IPR043128">
    <property type="entry name" value="Rev_trsase/Diguanyl_cyclase"/>
</dbReference>
<sequence length="388" mass="43485">MRHLFTEFNVSWDQIHHLIVSTPHSPYLRRHRMTYIIGRVQLVAFAFAIFIPLWSVIDYFTFPWPQWAVLTGMRACSSAMLFALAWPWKIEASPRNAFGMTALMLMGPPIFYLASLPLFAGLELDTLGEISLSLYGLLPYIVLAGLSVFPLTIVECILFGIPVLALTAFGGYMSDTFTWASYIGNLWLALVIFGVSMFAGVSSLRYMIALVSRASLDPLTNTYTRRSGSEIIDMQFRVSARQDAPFAIVFFDLDHFKSINDSYGHDEGDKTLVMFTQNLRDLLRGSDTIVRWGGEEFLVALPNTDVRGARLVVGRIIEKWLGTRPDGTALTASIGVAERKVDSLVDWSDLVELADKRMYVAKETGRKRAVFGENDVLAEGDSYELETA</sequence>
<accession>A0A1E5QAY3</accession>